<evidence type="ECO:0000313" key="2">
    <source>
        <dbReference type="Proteomes" id="UP000311469"/>
    </source>
</evidence>
<dbReference type="AlphaFoldDB" id="A0A5B8CFP3"/>
<sequence>MNSPTLESSLARVAAREKRAAGHISQNDAIKSDLLTGKDPVRIAADRGVPLHVVLRIKGWLR</sequence>
<organism evidence="1 2">
    <name type="scientific">Sphingobium fuliginis ATCC 27551</name>
    <dbReference type="NCBI Taxonomy" id="1208342"/>
    <lineage>
        <taxon>Bacteria</taxon>
        <taxon>Pseudomonadati</taxon>
        <taxon>Pseudomonadota</taxon>
        <taxon>Alphaproteobacteria</taxon>
        <taxon>Sphingomonadales</taxon>
        <taxon>Sphingomonadaceae</taxon>
        <taxon>Sphingobium</taxon>
    </lineage>
</organism>
<name>A0A5B8CFP3_SPHSA</name>
<proteinExistence type="predicted"/>
<dbReference type="KEGG" id="sufl:FIL70_07425"/>
<dbReference type="Proteomes" id="UP000311469">
    <property type="component" value="Chromosome cSF1"/>
</dbReference>
<reference evidence="1 2" key="1">
    <citation type="submission" date="2019-06" db="EMBL/GenBank/DDBJ databases">
        <title>Genome organization and adaptive potential of archetypical organophosphate degarding Sphingobium fuliginis ATCC 27551.</title>
        <authorList>
            <person name="Sarwar A."/>
            <person name="Parthasarathy S."/>
            <person name="Singh C."/>
            <person name="Siddavattam D."/>
        </authorList>
    </citation>
    <scope>NUCLEOTIDE SEQUENCE [LARGE SCALE GENOMIC DNA]</scope>
    <source>
        <strain evidence="1 2">ATCC 27551</strain>
    </source>
</reference>
<gene>
    <name evidence="1" type="ORF">FIL70_07425</name>
</gene>
<evidence type="ECO:0000313" key="1">
    <source>
        <dbReference type="EMBL" id="QDC37076.1"/>
    </source>
</evidence>
<dbReference type="EMBL" id="CP041016">
    <property type="protein sequence ID" value="QDC37076.1"/>
    <property type="molecule type" value="Genomic_DNA"/>
</dbReference>
<dbReference type="RefSeq" id="WP_140041917.1">
    <property type="nucleotide sequence ID" value="NZ_CP041016.1"/>
</dbReference>
<protein>
    <submittedName>
        <fullName evidence="1">Uncharacterized protein</fullName>
    </submittedName>
</protein>
<accession>A0A5B8CFP3</accession>